<evidence type="ECO:0000313" key="3">
    <source>
        <dbReference type="Proteomes" id="UP000431533"/>
    </source>
</evidence>
<proteinExistence type="predicted"/>
<gene>
    <name evidence="2" type="ORF">LHYA1_G005739</name>
</gene>
<name>A0A8H8R0D7_9HELO</name>
<comment type="caution">
    <text evidence="2">The sequence shown here is derived from an EMBL/GenBank/DDBJ whole genome shotgun (WGS) entry which is preliminary data.</text>
</comment>
<sequence length="240" mass="27987">MPSQPTIFSLFPSLAPELRIKIWQHACQPRTITVRYDSERDKCLSCSTPPALLHATHESRVEAQKQYKLCFGTAHHPARIYFNPYHDTLYLPRHREMGYDETLRDFKTIVKDEDGLLDEVRRLAIEHVDAAVKRPWESYNKASLLRGFQNLQEIVLVLLTAKDTETERENVVPDEIVAFAEPKGDMEVLLRMWIDFQQSVVMEEKLLESVCREMGKEYEAWSLPSVRIRSKVRREEAGSR</sequence>
<reference evidence="2 3" key="1">
    <citation type="submission" date="2018-05" db="EMBL/GenBank/DDBJ databases">
        <title>Genome sequencing and assembly of the regulated plant pathogen Lachnellula willkommii and related sister species for the development of diagnostic species identification markers.</title>
        <authorList>
            <person name="Giroux E."/>
            <person name="Bilodeau G."/>
        </authorList>
    </citation>
    <scope>NUCLEOTIDE SEQUENCE [LARGE SCALE GENOMIC DNA]</scope>
    <source>
        <strain evidence="2 3">CBS 185.66</strain>
    </source>
</reference>
<dbReference type="AlphaFoldDB" id="A0A8H8R0D7"/>
<dbReference type="OrthoDB" id="3513892at2759"/>
<protein>
    <recommendedName>
        <fullName evidence="1">2EXR domain-containing protein</fullName>
    </recommendedName>
</protein>
<accession>A0A8H8R0D7</accession>
<dbReference type="RefSeq" id="XP_031004248.1">
    <property type="nucleotide sequence ID" value="XM_031150683.1"/>
</dbReference>
<dbReference type="PANTHER" id="PTHR35910:SF6">
    <property type="entry name" value="2EXR DOMAIN-CONTAINING PROTEIN"/>
    <property type="match status" value="1"/>
</dbReference>
<dbReference type="Proteomes" id="UP000431533">
    <property type="component" value="Unassembled WGS sequence"/>
</dbReference>
<keyword evidence="3" id="KW-1185">Reference proteome</keyword>
<evidence type="ECO:0000259" key="1">
    <source>
        <dbReference type="Pfam" id="PF20150"/>
    </source>
</evidence>
<evidence type="ECO:0000313" key="2">
    <source>
        <dbReference type="EMBL" id="TVY25460.1"/>
    </source>
</evidence>
<dbReference type="EMBL" id="QGMH01000094">
    <property type="protein sequence ID" value="TVY25460.1"/>
    <property type="molecule type" value="Genomic_DNA"/>
</dbReference>
<dbReference type="Pfam" id="PF20150">
    <property type="entry name" value="2EXR"/>
    <property type="match status" value="1"/>
</dbReference>
<organism evidence="2 3">
    <name type="scientific">Lachnellula hyalina</name>
    <dbReference type="NCBI Taxonomy" id="1316788"/>
    <lineage>
        <taxon>Eukaryota</taxon>
        <taxon>Fungi</taxon>
        <taxon>Dikarya</taxon>
        <taxon>Ascomycota</taxon>
        <taxon>Pezizomycotina</taxon>
        <taxon>Leotiomycetes</taxon>
        <taxon>Helotiales</taxon>
        <taxon>Lachnaceae</taxon>
        <taxon>Lachnellula</taxon>
    </lineage>
</organism>
<dbReference type="PANTHER" id="PTHR35910">
    <property type="entry name" value="2EXR DOMAIN-CONTAINING PROTEIN"/>
    <property type="match status" value="1"/>
</dbReference>
<dbReference type="InterPro" id="IPR045518">
    <property type="entry name" value="2EXR"/>
</dbReference>
<feature type="domain" description="2EXR" evidence="1">
    <location>
        <begin position="8"/>
        <end position="89"/>
    </location>
</feature>
<dbReference type="GeneID" id="41985937"/>